<feature type="compositionally biased region" description="Low complexity" evidence="1">
    <location>
        <begin position="11"/>
        <end position="21"/>
    </location>
</feature>
<feature type="region of interest" description="Disordered" evidence="1">
    <location>
        <begin position="1"/>
        <end position="26"/>
    </location>
</feature>
<evidence type="ECO:0000313" key="3">
    <source>
        <dbReference type="EMBL" id="KAI1726048.1"/>
    </source>
</evidence>
<dbReference type="AlphaFoldDB" id="A0AAD4RCH0"/>
<protein>
    <submittedName>
        <fullName evidence="3">Protein kinase domain-containing protein</fullName>
    </submittedName>
</protein>
<accession>A0AAD4RCH0</accession>
<dbReference type="Gene3D" id="1.10.510.10">
    <property type="entry name" value="Transferase(Phosphotransferase) domain 1"/>
    <property type="match status" value="1"/>
</dbReference>
<dbReference type="EMBL" id="JAKKPZ010000002">
    <property type="protein sequence ID" value="KAI1726048.1"/>
    <property type="molecule type" value="Genomic_DNA"/>
</dbReference>
<evidence type="ECO:0000259" key="2">
    <source>
        <dbReference type="PROSITE" id="PS50011"/>
    </source>
</evidence>
<dbReference type="PROSITE" id="PS50011">
    <property type="entry name" value="PROTEIN_KINASE_DOM"/>
    <property type="match status" value="1"/>
</dbReference>
<reference evidence="3" key="1">
    <citation type="submission" date="2022-01" db="EMBL/GenBank/DDBJ databases">
        <title>Genome Sequence Resource for Two Populations of Ditylenchus destructor, the Migratory Endoparasitic Phytonematode.</title>
        <authorList>
            <person name="Zhang H."/>
            <person name="Lin R."/>
            <person name="Xie B."/>
        </authorList>
    </citation>
    <scope>NUCLEOTIDE SEQUENCE</scope>
    <source>
        <strain evidence="3">BazhouSP</strain>
    </source>
</reference>
<comment type="caution">
    <text evidence="3">The sequence shown here is derived from an EMBL/GenBank/DDBJ whole genome shotgun (WGS) entry which is preliminary data.</text>
</comment>
<evidence type="ECO:0000256" key="1">
    <source>
        <dbReference type="SAM" id="MobiDB-lite"/>
    </source>
</evidence>
<keyword evidence="3" id="KW-0808">Transferase</keyword>
<organism evidence="3 4">
    <name type="scientific">Ditylenchus destructor</name>
    <dbReference type="NCBI Taxonomy" id="166010"/>
    <lineage>
        <taxon>Eukaryota</taxon>
        <taxon>Metazoa</taxon>
        <taxon>Ecdysozoa</taxon>
        <taxon>Nematoda</taxon>
        <taxon>Chromadorea</taxon>
        <taxon>Rhabditida</taxon>
        <taxon>Tylenchina</taxon>
        <taxon>Tylenchomorpha</taxon>
        <taxon>Sphaerularioidea</taxon>
        <taxon>Anguinidae</taxon>
        <taxon>Anguininae</taxon>
        <taxon>Ditylenchus</taxon>
    </lineage>
</organism>
<dbReference type="Pfam" id="PF00069">
    <property type="entry name" value="Pkinase"/>
    <property type="match status" value="1"/>
</dbReference>
<dbReference type="InterPro" id="IPR050235">
    <property type="entry name" value="CK1_Ser-Thr_kinase"/>
</dbReference>
<dbReference type="GO" id="GO:0004672">
    <property type="term" value="F:protein kinase activity"/>
    <property type="evidence" value="ECO:0007669"/>
    <property type="project" value="InterPro"/>
</dbReference>
<proteinExistence type="predicted"/>
<keyword evidence="4" id="KW-1185">Reference proteome</keyword>
<dbReference type="Proteomes" id="UP001201812">
    <property type="component" value="Unassembled WGS sequence"/>
</dbReference>
<name>A0AAD4RCH0_9BILA</name>
<keyword evidence="3" id="KW-0418">Kinase</keyword>
<dbReference type="SUPFAM" id="SSF56112">
    <property type="entry name" value="Protein kinase-like (PK-like)"/>
    <property type="match status" value="1"/>
</dbReference>
<feature type="domain" description="Protein kinase" evidence="2">
    <location>
        <begin position="37"/>
        <end position="329"/>
    </location>
</feature>
<gene>
    <name evidence="3" type="ORF">DdX_02741</name>
</gene>
<dbReference type="SMART" id="SM00220">
    <property type="entry name" value="S_TKc"/>
    <property type="match status" value="1"/>
</dbReference>
<dbReference type="InterPro" id="IPR000719">
    <property type="entry name" value="Prot_kinase_dom"/>
</dbReference>
<dbReference type="GO" id="GO:0005524">
    <property type="term" value="F:ATP binding"/>
    <property type="evidence" value="ECO:0007669"/>
    <property type="project" value="InterPro"/>
</dbReference>
<sequence>MAERETENDDSTSSTDTETSTPKVNTVVRSNLTGRRYSLESALSEGGFGTVFCASYLEEGQLRQAAAKIERWEGNMQATEVNVLQTARNLDCRRFPKLIDFGTKPRKYRFIIMTLLGQDLYKIRKDREGAIFTMSTSLRIALQTIDAICELHTRCKFICRDVKPSNFVIGLSKTNMERHIYIVDFGLCRRYIDRFGHLIPSRGQVGWRGTYRYGSLQCHLRMDLSRKDDLESWLYMVVECVTGRLPWSNERKRDIVHAQKIVARTLKRAEFLRNCPGVFGDILDLIDAMTFTSEPNYSDFIAKLRNACRERRISDDDPYDWEETNHRTTNDNETTAEFTARERTAIHN</sequence>
<feature type="compositionally biased region" description="Acidic residues" evidence="1">
    <location>
        <begin position="1"/>
        <end position="10"/>
    </location>
</feature>
<evidence type="ECO:0000313" key="4">
    <source>
        <dbReference type="Proteomes" id="UP001201812"/>
    </source>
</evidence>
<dbReference type="PANTHER" id="PTHR11909">
    <property type="entry name" value="CASEIN KINASE-RELATED"/>
    <property type="match status" value="1"/>
</dbReference>
<dbReference type="InterPro" id="IPR011009">
    <property type="entry name" value="Kinase-like_dom_sf"/>
</dbReference>